<proteinExistence type="predicted"/>
<dbReference type="EMBL" id="AEQO01000144">
    <property type="protein sequence ID" value="EFV04133.1"/>
    <property type="molecule type" value="Genomic_DNA"/>
</dbReference>
<accession>E6MQH6</accession>
<dbReference type="Proteomes" id="UP000003874">
    <property type="component" value="Unassembled WGS sequence"/>
</dbReference>
<reference evidence="1 2" key="1">
    <citation type="submission" date="2010-12" db="EMBL/GenBank/DDBJ databases">
        <authorList>
            <person name="Muzny D."/>
            <person name="Qin X."/>
            <person name="Deng J."/>
            <person name="Jiang H."/>
            <person name="Liu Y."/>
            <person name="Qu J."/>
            <person name="Song X.-Z."/>
            <person name="Zhang L."/>
            <person name="Thornton R."/>
            <person name="Coyle M."/>
            <person name="Francisco L."/>
            <person name="Jackson L."/>
            <person name="Javaid M."/>
            <person name="Korchina V."/>
            <person name="Kovar C."/>
            <person name="Mata R."/>
            <person name="Mathew T."/>
            <person name="Ngo R."/>
            <person name="Nguyen L."/>
            <person name="Nguyen N."/>
            <person name="Okwuonu G."/>
            <person name="Ongeri F."/>
            <person name="Pham C."/>
            <person name="Simmons D."/>
            <person name="Wilczek-Boney K."/>
            <person name="Hale W."/>
            <person name="Jakkamsetti A."/>
            <person name="Pham P."/>
            <person name="Ruth R."/>
            <person name="San Lucas F."/>
            <person name="Warren J."/>
            <person name="Zhang J."/>
            <person name="Zhao Z."/>
            <person name="Zhou C."/>
            <person name="Zhu D."/>
            <person name="Lee S."/>
            <person name="Bess C."/>
            <person name="Blankenburg K."/>
            <person name="Forbes L."/>
            <person name="Fu Q."/>
            <person name="Gubbala S."/>
            <person name="Hirani K."/>
            <person name="Jayaseelan J.C."/>
            <person name="Lara F."/>
            <person name="Munidasa M."/>
            <person name="Palculict T."/>
            <person name="Patil S."/>
            <person name="Pu L.-L."/>
            <person name="Saada N."/>
            <person name="Tang L."/>
            <person name="Weissenberger G."/>
            <person name="Zhu Y."/>
            <person name="Hemphill L."/>
            <person name="Shang Y."/>
            <person name="Youmans B."/>
            <person name="Ayvaz T."/>
            <person name="Ross M."/>
            <person name="Santibanez J."/>
            <person name="Aqrawi P."/>
            <person name="Gross S."/>
            <person name="Joshi V."/>
            <person name="Fowler G."/>
            <person name="Nazareth L."/>
            <person name="Reid J."/>
            <person name="Worley K."/>
            <person name="Petrosino J."/>
            <person name="Highlander S."/>
            <person name="Gibbs R."/>
        </authorList>
    </citation>
    <scope>NUCLEOTIDE SEQUENCE [LARGE SCALE GENOMIC DNA]</scope>
    <source>
        <strain evidence="1 2">DSM 15606</strain>
    </source>
</reference>
<dbReference type="HOGENOM" id="CLU_202845_0_0_10"/>
<evidence type="ECO:0000313" key="1">
    <source>
        <dbReference type="EMBL" id="EFV04133.1"/>
    </source>
</evidence>
<dbReference type="RefSeq" id="WP_007135003.1">
    <property type="nucleotide sequence ID" value="NZ_GL629647.1"/>
</dbReference>
<dbReference type="AlphaFoldDB" id="E6MQH6"/>
<keyword evidence="2" id="KW-1185">Reference proteome</keyword>
<gene>
    <name evidence="1" type="ORF">HMPREF9420_1744</name>
</gene>
<feature type="non-terminal residue" evidence="1">
    <location>
        <position position="71"/>
    </location>
</feature>
<dbReference type="STRING" id="888832.HMPREF9420_1744"/>
<protein>
    <submittedName>
        <fullName evidence="1">Uncharacterized protein</fullName>
    </submittedName>
</protein>
<comment type="caution">
    <text evidence="1">The sequence shown here is derived from an EMBL/GenBank/DDBJ whole genome shotgun (WGS) entry which is preliminary data.</text>
</comment>
<evidence type="ECO:0000313" key="2">
    <source>
        <dbReference type="Proteomes" id="UP000003874"/>
    </source>
</evidence>
<sequence>MNTSIVANVTTMQRCKRCTFDSPGLTRESVVYPGLFAIRENNAVGVVPFCFPYTILPLIINYITLTIVSSC</sequence>
<organism evidence="1 2">
    <name type="scientific">Segatella salivae DSM 15606</name>
    <dbReference type="NCBI Taxonomy" id="888832"/>
    <lineage>
        <taxon>Bacteria</taxon>
        <taxon>Pseudomonadati</taxon>
        <taxon>Bacteroidota</taxon>
        <taxon>Bacteroidia</taxon>
        <taxon>Bacteroidales</taxon>
        <taxon>Prevotellaceae</taxon>
        <taxon>Segatella</taxon>
    </lineage>
</organism>
<name>E6MQH6_9BACT</name>